<sequence>MQIISDERIVVEQRGSAGIIRLNRPRAINSLTIGMVRAISSTLDAFEDDPTVATVIILGEGDRGFCAGGDIRAVYESGRAATPDAQIFWREEFALTLRISRCPKPYIAFMDGITMGGGVGISTHGRHRIVTERTRLAMPETGIGYFPDVGASWFLPRMPGETGTWIGLTGADVNSADAIFTGFADVQIQSAQLPQLLTEMAELSLSTGSGACDTLFQKYRSEVLPGPVEQNRALIDRAFGFNSVEEIFSALGNEPGAFAAETYRVLSTRSPTSLKLALRLIREGAKSASLSQCLDRELNACRAVLRTPDFYEGVRAAIIDKDRTPRWSPGRIDDVTQDMIEPFFA</sequence>
<dbReference type="PANTHER" id="PTHR43176:SF3">
    <property type="entry name" value="3-HYDROXYISOBUTYRYL-COA HYDROLASE, MITOCHONDRIAL"/>
    <property type="match status" value="1"/>
</dbReference>
<dbReference type="GO" id="GO:0003860">
    <property type="term" value="F:3-hydroxyisobutyryl-CoA hydrolase activity"/>
    <property type="evidence" value="ECO:0007669"/>
    <property type="project" value="UniProtKB-EC"/>
</dbReference>
<name>A0A7W6BET1_9HYPH</name>
<keyword evidence="3" id="KW-0378">Hydrolase</keyword>
<accession>A0A7W6BET1</accession>
<reference evidence="5 6" key="1">
    <citation type="submission" date="2020-08" db="EMBL/GenBank/DDBJ databases">
        <title>Genomic Encyclopedia of Type Strains, Phase IV (KMG-IV): sequencing the most valuable type-strain genomes for metagenomic binning, comparative biology and taxonomic classification.</title>
        <authorList>
            <person name="Goeker M."/>
        </authorList>
    </citation>
    <scope>NUCLEOTIDE SEQUENCE [LARGE SCALE GENOMIC DNA]</scope>
    <source>
        <strain evidence="5 6">DSM 19331</strain>
    </source>
</reference>
<dbReference type="Proteomes" id="UP000545490">
    <property type="component" value="Unassembled WGS sequence"/>
</dbReference>
<feature type="domain" description="Enoyl-CoA hydratase/isomerase" evidence="4">
    <location>
        <begin position="18"/>
        <end position="344"/>
    </location>
</feature>
<evidence type="ECO:0000256" key="2">
    <source>
        <dbReference type="ARBA" id="ARBA00011915"/>
    </source>
</evidence>
<dbReference type="CDD" id="cd06558">
    <property type="entry name" value="crotonase-like"/>
    <property type="match status" value="1"/>
</dbReference>
<dbReference type="EMBL" id="JACIDG010000014">
    <property type="protein sequence ID" value="MBB3917642.1"/>
    <property type="molecule type" value="Genomic_DNA"/>
</dbReference>
<evidence type="ECO:0000256" key="1">
    <source>
        <dbReference type="ARBA" id="ARBA00001709"/>
    </source>
</evidence>
<protein>
    <recommendedName>
        <fullName evidence="2">3-hydroxyisobutyryl-CoA hydrolase</fullName>
        <ecNumber evidence="2">3.1.2.4</ecNumber>
    </recommendedName>
</protein>
<comment type="caution">
    <text evidence="5">The sequence shown here is derived from an EMBL/GenBank/DDBJ whole genome shotgun (WGS) entry which is preliminary data.</text>
</comment>
<keyword evidence="5" id="KW-0456">Lyase</keyword>
<dbReference type="GO" id="GO:0016829">
    <property type="term" value="F:lyase activity"/>
    <property type="evidence" value="ECO:0007669"/>
    <property type="project" value="UniProtKB-KW"/>
</dbReference>
<dbReference type="InterPro" id="IPR045004">
    <property type="entry name" value="ECH_dom"/>
</dbReference>
<evidence type="ECO:0000313" key="6">
    <source>
        <dbReference type="Proteomes" id="UP000545490"/>
    </source>
</evidence>
<dbReference type="NCBIfam" id="NF004127">
    <property type="entry name" value="PRK05617.1"/>
    <property type="match status" value="1"/>
</dbReference>
<dbReference type="Gene3D" id="3.90.226.10">
    <property type="entry name" value="2-enoyl-CoA Hydratase, Chain A, domain 1"/>
    <property type="match status" value="1"/>
</dbReference>
<evidence type="ECO:0000256" key="3">
    <source>
        <dbReference type="ARBA" id="ARBA00022801"/>
    </source>
</evidence>
<dbReference type="EC" id="3.1.2.4" evidence="2"/>
<dbReference type="SUPFAM" id="SSF52096">
    <property type="entry name" value="ClpP/crotonase"/>
    <property type="match status" value="1"/>
</dbReference>
<dbReference type="AlphaFoldDB" id="A0A7W6BET1"/>
<comment type="catalytic activity">
    <reaction evidence="1">
        <text>3-hydroxy-2-methylpropanoyl-CoA + H2O = 3-hydroxy-2-methylpropanoate + CoA + H(+)</text>
        <dbReference type="Rhea" id="RHEA:20888"/>
        <dbReference type="ChEBI" id="CHEBI:11805"/>
        <dbReference type="ChEBI" id="CHEBI:15377"/>
        <dbReference type="ChEBI" id="CHEBI:15378"/>
        <dbReference type="ChEBI" id="CHEBI:57287"/>
        <dbReference type="ChEBI" id="CHEBI:57340"/>
        <dbReference type="EC" id="3.1.2.4"/>
    </reaction>
</comment>
<dbReference type="RefSeq" id="WP_183604954.1">
    <property type="nucleotide sequence ID" value="NZ_JACIDG010000014.1"/>
</dbReference>
<dbReference type="PANTHER" id="PTHR43176">
    <property type="entry name" value="3-HYDROXYISOBUTYRYL-COA HYDROLASE-RELATED"/>
    <property type="match status" value="1"/>
</dbReference>
<dbReference type="Pfam" id="PF16113">
    <property type="entry name" value="ECH_2"/>
    <property type="match status" value="1"/>
</dbReference>
<gene>
    <name evidence="5" type="ORF">GGQ65_004961</name>
</gene>
<dbReference type="GO" id="GO:0006574">
    <property type="term" value="P:L-valine catabolic process"/>
    <property type="evidence" value="ECO:0007669"/>
    <property type="project" value="TreeGrafter"/>
</dbReference>
<evidence type="ECO:0000313" key="5">
    <source>
        <dbReference type="EMBL" id="MBB3917642.1"/>
    </source>
</evidence>
<organism evidence="5 6">
    <name type="scientific">Rhizobium fabae</name>
    <dbReference type="NCBI Taxonomy" id="573179"/>
    <lineage>
        <taxon>Bacteria</taxon>
        <taxon>Pseudomonadati</taxon>
        <taxon>Pseudomonadota</taxon>
        <taxon>Alphaproteobacteria</taxon>
        <taxon>Hyphomicrobiales</taxon>
        <taxon>Rhizobiaceae</taxon>
        <taxon>Rhizobium/Agrobacterium group</taxon>
        <taxon>Rhizobium</taxon>
    </lineage>
</organism>
<proteinExistence type="predicted"/>
<dbReference type="GO" id="GO:0005829">
    <property type="term" value="C:cytosol"/>
    <property type="evidence" value="ECO:0007669"/>
    <property type="project" value="TreeGrafter"/>
</dbReference>
<evidence type="ECO:0000259" key="4">
    <source>
        <dbReference type="Pfam" id="PF16113"/>
    </source>
</evidence>
<dbReference type="InterPro" id="IPR032259">
    <property type="entry name" value="HIBYL-CoA-H"/>
</dbReference>
<dbReference type="InterPro" id="IPR029045">
    <property type="entry name" value="ClpP/crotonase-like_dom_sf"/>
</dbReference>